<proteinExistence type="predicted"/>
<name>X1SMT5_9ZZZZ</name>
<feature type="domain" description="Glycosyl transferase family 1" evidence="1">
    <location>
        <begin position="17"/>
        <end position="118"/>
    </location>
</feature>
<dbReference type="InterPro" id="IPR050194">
    <property type="entry name" value="Glycosyltransferase_grp1"/>
</dbReference>
<evidence type="ECO:0000259" key="1">
    <source>
        <dbReference type="Pfam" id="PF00534"/>
    </source>
</evidence>
<gene>
    <name evidence="2" type="ORF">S12H4_20602</name>
</gene>
<organism evidence="2">
    <name type="scientific">marine sediment metagenome</name>
    <dbReference type="NCBI Taxonomy" id="412755"/>
    <lineage>
        <taxon>unclassified sequences</taxon>
        <taxon>metagenomes</taxon>
        <taxon>ecological metagenomes</taxon>
    </lineage>
</organism>
<dbReference type="AlphaFoldDB" id="X1SMT5"/>
<sequence length="146" mass="16534">AGFALGIGKAAYLEYVREHQIKNIFFEGFVQKEDIVKYYKLADVFVLPSFNEVWGLVVNEAMACGLPIISSKLAGVTRDLVKDGINGYSFDPDNIEELTEKLKTILGNNELRNKMRAKSLEIIKDKTPQNYAEKILETVKYALQKK</sequence>
<reference evidence="2" key="1">
    <citation type="journal article" date="2014" name="Front. Microbiol.">
        <title>High frequency of phylogenetically diverse reductive dehalogenase-homologous genes in deep subseafloor sedimentary metagenomes.</title>
        <authorList>
            <person name="Kawai M."/>
            <person name="Futagami T."/>
            <person name="Toyoda A."/>
            <person name="Takaki Y."/>
            <person name="Nishi S."/>
            <person name="Hori S."/>
            <person name="Arai W."/>
            <person name="Tsubouchi T."/>
            <person name="Morono Y."/>
            <person name="Uchiyama I."/>
            <person name="Ito T."/>
            <person name="Fujiyama A."/>
            <person name="Inagaki F."/>
            <person name="Takami H."/>
        </authorList>
    </citation>
    <scope>NUCLEOTIDE SEQUENCE</scope>
    <source>
        <strain evidence="2">Expedition CK06-06</strain>
    </source>
</reference>
<evidence type="ECO:0000313" key="2">
    <source>
        <dbReference type="EMBL" id="GAI76670.1"/>
    </source>
</evidence>
<comment type="caution">
    <text evidence="2">The sequence shown here is derived from an EMBL/GenBank/DDBJ whole genome shotgun (WGS) entry which is preliminary data.</text>
</comment>
<dbReference type="PANTHER" id="PTHR45947:SF3">
    <property type="entry name" value="SULFOQUINOVOSYL TRANSFERASE SQD2"/>
    <property type="match status" value="1"/>
</dbReference>
<dbReference type="Pfam" id="PF00534">
    <property type="entry name" value="Glycos_transf_1"/>
    <property type="match status" value="1"/>
</dbReference>
<feature type="non-terminal residue" evidence="2">
    <location>
        <position position="1"/>
    </location>
</feature>
<dbReference type="EMBL" id="BARW01010470">
    <property type="protein sequence ID" value="GAI76670.1"/>
    <property type="molecule type" value="Genomic_DNA"/>
</dbReference>
<accession>X1SMT5</accession>
<dbReference type="InterPro" id="IPR001296">
    <property type="entry name" value="Glyco_trans_1"/>
</dbReference>
<protein>
    <recommendedName>
        <fullName evidence="1">Glycosyl transferase family 1 domain-containing protein</fullName>
    </recommendedName>
</protein>
<dbReference type="PANTHER" id="PTHR45947">
    <property type="entry name" value="SULFOQUINOVOSYL TRANSFERASE SQD2"/>
    <property type="match status" value="1"/>
</dbReference>
<dbReference type="GO" id="GO:0016757">
    <property type="term" value="F:glycosyltransferase activity"/>
    <property type="evidence" value="ECO:0007669"/>
    <property type="project" value="InterPro"/>
</dbReference>
<dbReference type="Gene3D" id="3.40.50.2000">
    <property type="entry name" value="Glycogen Phosphorylase B"/>
    <property type="match status" value="1"/>
</dbReference>
<dbReference type="SUPFAM" id="SSF53756">
    <property type="entry name" value="UDP-Glycosyltransferase/glycogen phosphorylase"/>
    <property type="match status" value="1"/>
</dbReference>
<dbReference type="CDD" id="cd03801">
    <property type="entry name" value="GT4_PimA-like"/>
    <property type="match status" value="1"/>
</dbReference>